<evidence type="ECO:0000313" key="3">
    <source>
        <dbReference type="WBParaSite" id="PDA_v2.g28948.t1"/>
    </source>
</evidence>
<dbReference type="PANTHER" id="PTHR23021">
    <property type="entry name" value="SERPENTINE RECEPTOR, CLASS T"/>
    <property type="match status" value="1"/>
</dbReference>
<proteinExistence type="predicted"/>
<dbReference type="PANTHER" id="PTHR23021:SF26">
    <property type="entry name" value="SERPENTINE RECEPTOR, CLASS T"/>
    <property type="match status" value="1"/>
</dbReference>
<dbReference type="SUPFAM" id="SSF81321">
    <property type="entry name" value="Family A G protein-coupled receptor-like"/>
    <property type="match status" value="1"/>
</dbReference>
<dbReference type="WBParaSite" id="PDA_v2.g28948.t1">
    <property type="protein sequence ID" value="PDA_v2.g28948.t1"/>
    <property type="gene ID" value="PDA_v2.g28948"/>
</dbReference>
<dbReference type="InterPro" id="IPR019425">
    <property type="entry name" value="7TM_GPCR_serpentine_rcpt_Srt"/>
</dbReference>
<feature type="transmembrane region" description="Helical" evidence="1">
    <location>
        <begin position="94"/>
        <end position="118"/>
    </location>
</feature>
<sequence length="242" mass="27910">MKKKEFFQFPCYKFMFLMGIYDALVLPCNGIITGIQVMLGAHYCNSPTLFYFSGVLPCVGFYGVMAVCALLALDRFLEMCFPKIASKAVSGNRAYFWMLFPICFQIYAGFELLCVFNINVYAMNPDPFFLIHGMENNINFNFPKFQRFFVIQDVFIITSLIGLYGGILVVLKFKIKTHNMKSAPKIQKQMTYQAFIICGEMLVAPVIHALMYYIEFPMFVEVFAHLSWISMHGRRISTFVIK</sequence>
<protein>
    <submittedName>
        <fullName evidence="3">Uncharacterized protein</fullName>
    </submittedName>
</protein>
<name>A0A914QBA9_9BILA</name>
<feature type="transmembrane region" description="Helical" evidence="1">
    <location>
        <begin position="49"/>
        <end position="73"/>
    </location>
</feature>
<accession>A0A914QBA9</accession>
<keyword evidence="1" id="KW-0812">Transmembrane</keyword>
<dbReference type="Gene3D" id="1.20.1070.10">
    <property type="entry name" value="Rhodopsin 7-helix transmembrane proteins"/>
    <property type="match status" value="1"/>
</dbReference>
<feature type="transmembrane region" description="Helical" evidence="1">
    <location>
        <begin position="20"/>
        <end position="43"/>
    </location>
</feature>
<reference evidence="3" key="1">
    <citation type="submission" date="2022-11" db="UniProtKB">
        <authorList>
            <consortium name="WormBaseParasite"/>
        </authorList>
    </citation>
    <scope>IDENTIFICATION</scope>
</reference>
<evidence type="ECO:0000256" key="1">
    <source>
        <dbReference type="SAM" id="Phobius"/>
    </source>
</evidence>
<dbReference type="AlphaFoldDB" id="A0A914QBA9"/>
<keyword evidence="1" id="KW-1133">Transmembrane helix</keyword>
<evidence type="ECO:0000313" key="2">
    <source>
        <dbReference type="Proteomes" id="UP000887578"/>
    </source>
</evidence>
<keyword evidence="2" id="KW-1185">Reference proteome</keyword>
<dbReference type="Pfam" id="PF10321">
    <property type="entry name" value="7TM_GPCR_Srt"/>
    <property type="match status" value="1"/>
</dbReference>
<feature type="transmembrane region" description="Helical" evidence="1">
    <location>
        <begin position="149"/>
        <end position="171"/>
    </location>
</feature>
<dbReference type="Proteomes" id="UP000887578">
    <property type="component" value="Unplaced"/>
</dbReference>
<organism evidence="2 3">
    <name type="scientific">Panagrolaimus davidi</name>
    <dbReference type="NCBI Taxonomy" id="227884"/>
    <lineage>
        <taxon>Eukaryota</taxon>
        <taxon>Metazoa</taxon>
        <taxon>Ecdysozoa</taxon>
        <taxon>Nematoda</taxon>
        <taxon>Chromadorea</taxon>
        <taxon>Rhabditida</taxon>
        <taxon>Tylenchina</taxon>
        <taxon>Panagrolaimomorpha</taxon>
        <taxon>Panagrolaimoidea</taxon>
        <taxon>Panagrolaimidae</taxon>
        <taxon>Panagrolaimus</taxon>
    </lineage>
</organism>
<keyword evidence="1" id="KW-0472">Membrane</keyword>
<feature type="transmembrane region" description="Helical" evidence="1">
    <location>
        <begin position="192"/>
        <end position="214"/>
    </location>
</feature>